<comment type="caution">
    <text evidence="2">The sequence shown here is derived from an EMBL/GenBank/DDBJ whole genome shotgun (WGS) entry which is preliminary data.</text>
</comment>
<evidence type="ECO:0000313" key="3">
    <source>
        <dbReference type="Proteomes" id="UP001501196"/>
    </source>
</evidence>
<dbReference type="EMBL" id="BAAAPW010000001">
    <property type="protein sequence ID" value="GAA2021712.1"/>
    <property type="molecule type" value="Genomic_DNA"/>
</dbReference>
<evidence type="ECO:0000256" key="1">
    <source>
        <dbReference type="SAM" id="MobiDB-lite"/>
    </source>
</evidence>
<dbReference type="RefSeq" id="WP_344368596.1">
    <property type="nucleotide sequence ID" value="NZ_BAAAPW010000001.1"/>
</dbReference>
<gene>
    <name evidence="2" type="ORF">GCM10009819_00230</name>
</gene>
<protein>
    <submittedName>
        <fullName evidence="2">Nitroreductase family deazaflavin-dependent oxidoreductase</fullName>
    </submittedName>
</protein>
<dbReference type="Gene3D" id="2.30.110.10">
    <property type="entry name" value="Electron Transport, Fmn-binding Protein, Chain A"/>
    <property type="match status" value="1"/>
</dbReference>
<dbReference type="InterPro" id="IPR004378">
    <property type="entry name" value="F420H2_quin_Rdtase"/>
</dbReference>
<reference evidence="2 3" key="1">
    <citation type="journal article" date="2019" name="Int. J. Syst. Evol. Microbiol.">
        <title>The Global Catalogue of Microorganisms (GCM) 10K type strain sequencing project: providing services to taxonomists for standard genome sequencing and annotation.</title>
        <authorList>
            <consortium name="The Broad Institute Genomics Platform"/>
            <consortium name="The Broad Institute Genome Sequencing Center for Infectious Disease"/>
            <person name="Wu L."/>
            <person name="Ma J."/>
        </authorList>
    </citation>
    <scope>NUCLEOTIDE SEQUENCE [LARGE SCALE GENOMIC DNA]</scope>
    <source>
        <strain evidence="2 3">JCM 15672</strain>
    </source>
</reference>
<dbReference type="Proteomes" id="UP001501196">
    <property type="component" value="Unassembled WGS sequence"/>
</dbReference>
<dbReference type="SUPFAM" id="SSF50475">
    <property type="entry name" value="FMN-binding split barrel"/>
    <property type="match status" value="1"/>
</dbReference>
<keyword evidence="3" id="KW-1185">Reference proteome</keyword>
<sequence>MAMKKPGPVLAWFYHAPSALYRARLGRLMGGRFLMLTAFGRSSGIERATVLEVVRREVPASGPPTLWVVASRGARTDWYRNAVAHPRVRVDWRSQRFAADAIDLDEDERVELLADYQRRYPKAAAMLGRAALGEAFTSDPDDLRVLAEDLRALRLEPTGAGAEQTPTDGGDVAGAR</sequence>
<dbReference type="NCBIfam" id="TIGR00026">
    <property type="entry name" value="hi_GC_TIGR00026"/>
    <property type="match status" value="1"/>
</dbReference>
<name>A0ABN2TW85_9MICO</name>
<evidence type="ECO:0000313" key="2">
    <source>
        <dbReference type="EMBL" id="GAA2021712.1"/>
    </source>
</evidence>
<dbReference type="Pfam" id="PF04075">
    <property type="entry name" value="F420H2_quin_red"/>
    <property type="match status" value="1"/>
</dbReference>
<proteinExistence type="predicted"/>
<accession>A0ABN2TW85</accession>
<organism evidence="2 3">
    <name type="scientific">Agromyces tropicus</name>
    <dbReference type="NCBI Taxonomy" id="555371"/>
    <lineage>
        <taxon>Bacteria</taxon>
        <taxon>Bacillati</taxon>
        <taxon>Actinomycetota</taxon>
        <taxon>Actinomycetes</taxon>
        <taxon>Micrococcales</taxon>
        <taxon>Microbacteriaceae</taxon>
        <taxon>Agromyces</taxon>
    </lineage>
</organism>
<dbReference type="InterPro" id="IPR012349">
    <property type="entry name" value="Split_barrel_FMN-bd"/>
</dbReference>
<feature type="region of interest" description="Disordered" evidence="1">
    <location>
        <begin position="156"/>
        <end position="176"/>
    </location>
</feature>